<sequence length="81" mass="8550">MRKFIVALAVAGALVTGPALAHQCPALMAQIDEALPTAELSEADMAMVMELRQSGEELHKAGDHDASEAALFEAMEMLGLI</sequence>
<dbReference type="RefSeq" id="WP_127072554.1">
    <property type="nucleotide sequence ID" value="NZ_BMKB01000001.1"/>
</dbReference>
<evidence type="ECO:0000313" key="2">
    <source>
        <dbReference type="EMBL" id="GGA34743.1"/>
    </source>
</evidence>
<evidence type="ECO:0000256" key="1">
    <source>
        <dbReference type="SAM" id="SignalP"/>
    </source>
</evidence>
<reference evidence="2 3" key="1">
    <citation type="journal article" date="2014" name="Int. J. Syst. Evol. Microbiol.">
        <title>Complete genome sequence of Corynebacterium casei LMG S-19264T (=DSM 44701T), isolated from a smear-ripened cheese.</title>
        <authorList>
            <consortium name="US DOE Joint Genome Institute (JGI-PGF)"/>
            <person name="Walter F."/>
            <person name="Albersmeier A."/>
            <person name="Kalinowski J."/>
            <person name="Ruckert C."/>
        </authorList>
    </citation>
    <scope>NUCLEOTIDE SEQUENCE [LARGE SCALE GENOMIC DNA]</scope>
    <source>
        <strain evidence="2 3">CGMCC 1.15896</strain>
    </source>
</reference>
<gene>
    <name evidence="2" type="ORF">GCM10011499_00040</name>
</gene>
<feature type="chain" id="PRO_5037479048" evidence="1">
    <location>
        <begin position="22"/>
        <end position="81"/>
    </location>
</feature>
<keyword evidence="3" id="KW-1185">Reference proteome</keyword>
<protein>
    <submittedName>
        <fullName evidence="2">Uncharacterized protein</fullName>
    </submittedName>
</protein>
<dbReference type="AlphaFoldDB" id="A0A916R5A4"/>
<proteinExistence type="predicted"/>
<evidence type="ECO:0000313" key="3">
    <source>
        <dbReference type="Proteomes" id="UP000596977"/>
    </source>
</evidence>
<comment type="caution">
    <text evidence="2">The sequence shown here is derived from an EMBL/GenBank/DDBJ whole genome shotgun (WGS) entry which is preliminary data.</text>
</comment>
<feature type="signal peptide" evidence="1">
    <location>
        <begin position="1"/>
        <end position="21"/>
    </location>
</feature>
<dbReference type="EMBL" id="BMKB01000001">
    <property type="protein sequence ID" value="GGA34743.1"/>
    <property type="molecule type" value="Genomic_DNA"/>
</dbReference>
<name>A0A916R5A4_9HYPH</name>
<keyword evidence="1" id="KW-0732">Signal</keyword>
<accession>A0A916R5A4</accession>
<dbReference type="OrthoDB" id="8480939at2"/>
<dbReference type="Proteomes" id="UP000596977">
    <property type="component" value="Unassembled WGS sequence"/>
</dbReference>
<organism evidence="2 3">
    <name type="scientific">Pelagibacterium lentulum</name>
    <dbReference type="NCBI Taxonomy" id="2029865"/>
    <lineage>
        <taxon>Bacteria</taxon>
        <taxon>Pseudomonadati</taxon>
        <taxon>Pseudomonadota</taxon>
        <taxon>Alphaproteobacteria</taxon>
        <taxon>Hyphomicrobiales</taxon>
        <taxon>Devosiaceae</taxon>
        <taxon>Pelagibacterium</taxon>
    </lineage>
</organism>